<dbReference type="PANTHER" id="PTHR43213:SF10">
    <property type="entry name" value="7-METHYL-GTP PYROPHOSPHATASE"/>
    <property type="match status" value="1"/>
</dbReference>
<evidence type="ECO:0000256" key="1">
    <source>
        <dbReference type="ARBA" id="ARBA00004496"/>
    </source>
</evidence>
<protein>
    <recommendedName>
        <fullName evidence="5">7-methyl-GTP pyrophosphatase</fullName>
        <shortName evidence="5">m(7)GTP pyrophosphatase</shortName>
        <ecNumber evidence="5">3.6.1.-</ecNumber>
    </recommendedName>
</protein>
<sequence length="196" mass="21299">MPTQSQIVLASTSAFRKALLEKLGVDFITCKPKTDETPLENEQPQQLVARLAQLKAQAGAKLHPNSFIIGSDQVAVVKGVVLGKPGTTDKALQQLAMLSGQAVTFYTGLTLISPDQQLKTIVEPFVVHFRSLTQDEIKAYVQKEQPLNCAGSFKSEALGICLFEKLEGRDPNTLIGLPLIALNEMLIEFGLNPLLV</sequence>
<evidence type="ECO:0000256" key="3">
    <source>
        <dbReference type="ARBA" id="ARBA00022801"/>
    </source>
</evidence>
<keyword evidence="7" id="KW-1185">Reference proteome</keyword>
<evidence type="ECO:0000313" key="7">
    <source>
        <dbReference type="Proteomes" id="UP001163726"/>
    </source>
</evidence>
<feature type="active site" description="Proton acceptor" evidence="5">
    <location>
        <position position="72"/>
    </location>
</feature>
<dbReference type="NCBIfam" id="TIGR00172">
    <property type="entry name" value="maf"/>
    <property type="match status" value="1"/>
</dbReference>
<proteinExistence type="inferred from homology"/>
<dbReference type="Gene3D" id="3.90.950.10">
    <property type="match status" value="1"/>
</dbReference>
<dbReference type="PANTHER" id="PTHR43213">
    <property type="entry name" value="BIFUNCTIONAL DTTP/UTP PYROPHOSPHATASE/METHYLTRANSFERASE PROTEIN-RELATED"/>
    <property type="match status" value="1"/>
</dbReference>
<keyword evidence="3 5" id="KW-0378">Hydrolase</keyword>
<evidence type="ECO:0000313" key="6">
    <source>
        <dbReference type="EMBL" id="WAJ71010.1"/>
    </source>
</evidence>
<dbReference type="Proteomes" id="UP001163726">
    <property type="component" value="Chromosome"/>
</dbReference>
<evidence type="ECO:0000256" key="2">
    <source>
        <dbReference type="ARBA" id="ARBA00022490"/>
    </source>
</evidence>
<dbReference type="InterPro" id="IPR029001">
    <property type="entry name" value="ITPase-like_fam"/>
</dbReference>
<dbReference type="InterPro" id="IPR003697">
    <property type="entry name" value="Maf-like"/>
</dbReference>
<dbReference type="Pfam" id="PF02545">
    <property type="entry name" value="Maf"/>
    <property type="match status" value="1"/>
</dbReference>
<feature type="site" description="Important for substrate specificity" evidence="5">
    <location>
        <position position="15"/>
    </location>
</feature>
<comment type="similarity">
    <text evidence="5">Belongs to the Maf family. YceF subfamily.</text>
</comment>
<feature type="site" description="Important for substrate specificity" evidence="5">
    <location>
        <position position="73"/>
    </location>
</feature>
<dbReference type="EMBL" id="CP109965">
    <property type="protein sequence ID" value="WAJ71010.1"/>
    <property type="molecule type" value="Genomic_DNA"/>
</dbReference>
<comment type="subcellular location">
    <subcellularLocation>
        <location evidence="1 5">Cytoplasm</location>
    </subcellularLocation>
</comment>
<evidence type="ECO:0000256" key="4">
    <source>
        <dbReference type="ARBA" id="ARBA00023080"/>
    </source>
</evidence>
<dbReference type="SUPFAM" id="SSF52972">
    <property type="entry name" value="ITPase-like"/>
    <property type="match status" value="1"/>
</dbReference>
<reference evidence="6" key="1">
    <citation type="submission" date="2022-10" db="EMBL/GenBank/DDBJ databases">
        <title>Catenovulum adriacola sp. nov. isolated in the Harbour of Susak.</title>
        <authorList>
            <person name="Schoch T."/>
            <person name="Reich S.J."/>
            <person name="Stoeferle S."/>
            <person name="Flaiz M."/>
            <person name="Kazda M."/>
            <person name="Riedel C.U."/>
            <person name="Duerre P."/>
        </authorList>
    </citation>
    <scope>NUCLEOTIDE SEQUENCE</scope>
    <source>
        <strain evidence="6">TS8</strain>
    </source>
</reference>
<keyword evidence="2 5" id="KW-0963">Cytoplasm</keyword>
<comment type="caution">
    <text evidence="5">Lacks conserved residue(s) required for the propagation of feature annotation.</text>
</comment>
<comment type="catalytic activity">
    <reaction evidence="5">
        <text>N(7)-methyl-GTP + H2O = N(7)-methyl-GMP + diphosphate + H(+)</text>
        <dbReference type="Rhea" id="RHEA:58744"/>
        <dbReference type="ChEBI" id="CHEBI:15377"/>
        <dbReference type="ChEBI" id="CHEBI:15378"/>
        <dbReference type="ChEBI" id="CHEBI:33019"/>
        <dbReference type="ChEBI" id="CHEBI:58285"/>
        <dbReference type="ChEBI" id="CHEBI:87133"/>
    </reaction>
</comment>
<dbReference type="RefSeq" id="WP_268075475.1">
    <property type="nucleotide sequence ID" value="NZ_CP109965.1"/>
</dbReference>
<keyword evidence="4 5" id="KW-0546">Nucleotide metabolism</keyword>
<comment type="cofactor">
    <cofactor evidence="5">
        <name>a divalent metal cation</name>
        <dbReference type="ChEBI" id="CHEBI:60240"/>
    </cofactor>
</comment>
<evidence type="ECO:0000256" key="5">
    <source>
        <dbReference type="HAMAP-Rule" id="MF_00528"/>
    </source>
</evidence>
<comment type="function">
    <text evidence="5">Nucleoside triphosphate pyrophosphatase that hydrolyzes 7-methyl-GTP (m(7)GTP). May have a dual role in cell division arrest and in preventing the incorporation of modified nucleotides into cellular nucleic acids.</text>
</comment>
<accession>A0ABY7ANX3</accession>
<gene>
    <name evidence="6" type="ORF">OLW01_04190</name>
</gene>
<feature type="site" description="Important for substrate specificity" evidence="5">
    <location>
        <position position="156"/>
    </location>
</feature>
<organism evidence="6 7">
    <name type="scientific">Catenovulum adriaticum</name>
    <dbReference type="NCBI Taxonomy" id="2984846"/>
    <lineage>
        <taxon>Bacteria</taxon>
        <taxon>Pseudomonadati</taxon>
        <taxon>Pseudomonadota</taxon>
        <taxon>Gammaproteobacteria</taxon>
        <taxon>Alteromonadales</taxon>
        <taxon>Alteromonadaceae</taxon>
        <taxon>Catenovulum</taxon>
    </lineage>
</organism>
<dbReference type="CDD" id="cd00555">
    <property type="entry name" value="Maf"/>
    <property type="match status" value="1"/>
</dbReference>
<name>A0ABY7ANX3_9ALTE</name>
<dbReference type="PIRSF" id="PIRSF006305">
    <property type="entry name" value="Maf"/>
    <property type="match status" value="1"/>
</dbReference>
<dbReference type="HAMAP" id="MF_00528">
    <property type="entry name" value="Maf"/>
    <property type="match status" value="1"/>
</dbReference>
<dbReference type="EC" id="3.6.1.-" evidence="5"/>